<evidence type="ECO:0000313" key="2">
    <source>
        <dbReference type="EMBL" id="EPS92937.1"/>
    </source>
</evidence>
<keyword evidence="3" id="KW-1185">Reference proteome</keyword>
<reference evidence="2 3" key="1">
    <citation type="journal article" date="2012" name="Science">
        <title>The Paleozoic origin of enzymatic lignin decomposition reconstructed from 31 fungal genomes.</title>
        <authorList>
            <person name="Floudas D."/>
            <person name="Binder M."/>
            <person name="Riley R."/>
            <person name="Barry K."/>
            <person name="Blanchette R.A."/>
            <person name="Henrissat B."/>
            <person name="Martinez A.T."/>
            <person name="Otillar R."/>
            <person name="Spatafora J.W."/>
            <person name="Yadav J.S."/>
            <person name="Aerts A."/>
            <person name="Benoit I."/>
            <person name="Boyd A."/>
            <person name="Carlson A."/>
            <person name="Copeland A."/>
            <person name="Coutinho P.M."/>
            <person name="de Vries R.P."/>
            <person name="Ferreira P."/>
            <person name="Findley K."/>
            <person name="Foster B."/>
            <person name="Gaskell J."/>
            <person name="Glotzer D."/>
            <person name="Gorecki P."/>
            <person name="Heitman J."/>
            <person name="Hesse C."/>
            <person name="Hori C."/>
            <person name="Igarashi K."/>
            <person name="Jurgens J.A."/>
            <person name="Kallen N."/>
            <person name="Kersten P."/>
            <person name="Kohler A."/>
            <person name="Kuees U."/>
            <person name="Kumar T.K.A."/>
            <person name="Kuo A."/>
            <person name="LaButti K."/>
            <person name="Larrondo L.F."/>
            <person name="Lindquist E."/>
            <person name="Ling A."/>
            <person name="Lombard V."/>
            <person name="Lucas S."/>
            <person name="Lundell T."/>
            <person name="Martin R."/>
            <person name="McLaughlin D.J."/>
            <person name="Morgenstern I."/>
            <person name="Morin E."/>
            <person name="Murat C."/>
            <person name="Nagy L.G."/>
            <person name="Nolan M."/>
            <person name="Ohm R.A."/>
            <person name="Patyshakuliyeva A."/>
            <person name="Rokas A."/>
            <person name="Ruiz-Duenas F.J."/>
            <person name="Sabat G."/>
            <person name="Salamov A."/>
            <person name="Samejima M."/>
            <person name="Schmutz J."/>
            <person name="Slot J.C."/>
            <person name="St John F."/>
            <person name="Stenlid J."/>
            <person name="Sun H."/>
            <person name="Sun S."/>
            <person name="Syed K."/>
            <person name="Tsang A."/>
            <person name="Wiebenga A."/>
            <person name="Young D."/>
            <person name="Pisabarro A."/>
            <person name="Eastwood D.C."/>
            <person name="Martin F."/>
            <person name="Cullen D."/>
            <person name="Grigoriev I.V."/>
            <person name="Hibbett D.S."/>
        </authorList>
    </citation>
    <scope>NUCLEOTIDE SEQUENCE</scope>
    <source>
        <strain evidence="3">FP-58527</strain>
    </source>
</reference>
<feature type="non-terminal residue" evidence="2">
    <location>
        <position position="86"/>
    </location>
</feature>
<protein>
    <submittedName>
        <fullName evidence="2">Uncharacterized protein</fullName>
    </submittedName>
</protein>
<proteinExistence type="predicted"/>
<accession>S8DJC2</accession>
<gene>
    <name evidence="2" type="ORF">FOMPIDRAFT_1056438</name>
</gene>
<evidence type="ECO:0000256" key="1">
    <source>
        <dbReference type="SAM" id="MobiDB-lite"/>
    </source>
</evidence>
<organism evidence="2 3">
    <name type="scientific">Fomitopsis schrenkii</name>
    <name type="common">Brown rot fungus</name>
    <dbReference type="NCBI Taxonomy" id="2126942"/>
    <lineage>
        <taxon>Eukaryota</taxon>
        <taxon>Fungi</taxon>
        <taxon>Dikarya</taxon>
        <taxon>Basidiomycota</taxon>
        <taxon>Agaricomycotina</taxon>
        <taxon>Agaricomycetes</taxon>
        <taxon>Polyporales</taxon>
        <taxon>Fomitopsis</taxon>
    </lineage>
</organism>
<feature type="region of interest" description="Disordered" evidence="1">
    <location>
        <begin position="1"/>
        <end position="86"/>
    </location>
</feature>
<sequence length="86" mass="9313">MAGIKETPKVSTGNARPKRFARMTASNVGSRSRRPPSSNGETEQPPTCKATREAEEAVAKATREAEEAVAKARENPTPFEQAMRAQ</sequence>
<dbReference type="EMBL" id="KE504320">
    <property type="protein sequence ID" value="EPS92937.1"/>
    <property type="molecule type" value="Genomic_DNA"/>
</dbReference>
<feature type="compositionally biased region" description="Basic and acidic residues" evidence="1">
    <location>
        <begin position="50"/>
        <end position="74"/>
    </location>
</feature>
<dbReference type="InParanoid" id="S8DJC2"/>
<dbReference type="HOGENOM" id="CLU_2503847_0_0_1"/>
<dbReference type="Proteomes" id="UP000015241">
    <property type="component" value="Unassembled WGS sequence"/>
</dbReference>
<dbReference type="AlphaFoldDB" id="S8DJC2"/>
<evidence type="ECO:0000313" key="3">
    <source>
        <dbReference type="Proteomes" id="UP000015241"/>
    </source>
</evidence>
<name>S8DJC2_FOMSC</name>